<dbReference type="AlphaFoldDB" id="A0A090YZ76"/>
<dbReference type="EMBL" id="JMQC01000008">
    <property type="protein sequence ID" value="KFN04284.1"/>
    <property type="molecule type" value="Genomic_DNA"/>
</dbReference>
<evidence type="ECO:0000313" key="2">
    <source>
        <dbReference type="Proteomes" id="UP000029389"/>
    </source>
</evidence>
<evidence type="ECO:0000313" key="1">
    <source>
        <dbReference type="EMBL" id="KFN04284.1"/>
    </source>
</evidence>
<accession>A0A090YZ76</accession>
<reference evidence="1 2" key="1">
    <citation type="submission" date="2014-04" db="EMBL/GenBank/DDBJ databases">
        <authorList>
            <person name="Bishop-Lilly K.A."/>
            <person name="Broomall S.M."/>
            <person name="Chain P.S."/>
            <person name="Chertkov O."/>
            <person name="Coyne S.R."/>
            <person name="Daligault H.E."/>
            <person name="Davenport K.W."/>
            <person name="Erkkila T."/>
            <person name="Frey K.G."/>
            <person name="Gibbons H.S."/>
            <person name="Gu W."/>
            <person name="Jaissle J."/>
            <person name="Johnson S.L."/>
            <person name="Koroleva G.I."/>
            <person name="Ladner J.T."/>
            <person name="Lo C.-C."/>
            <person name="Minogue T.D."/>
            <person name="Munk C."/>
            <person name="Palacios G.F."/>
            <person name="Redden C.L."/>
            <person name="Rosenzweig C.N."/>
            <person name="Scholz M.B."/>
            <person name="Teshima H."/>
            <person name="Xu Y."/>
        </authorList>
    </citation>
    <scope>NUCLEOTIDE SEQUENCE [LARGE SCALE GENOMIC DNA]</scope>
    <source>
        <strain evidence="1 2">BHP</strain>
    </source>
</reference>
<gene>
    <name evidence="1" type="ORF">DJ93_4933</name>
</gene>
<organism evidence="1 2">
    <name type="scientific">Bacillus clarus</name>
    <dbReference type="NCBI Taxonomy" id="2338372"/>
    <lineage>
        <taxon>Bacteria</taxon>
        <taxon>Bacillati</taxon>
        <taxon>Bacillota</taxon>
        <taxon>Bacilli</taxon>
        <taxon>Bacillales</taxon>
        <taxon>Bacillaceae</taxon>
        <taxon>Bacillus</taxon>
        <taxon>Bacillus cereus group</taxon>
    </lineage>
</organism>
<comment type="caution">
    <text evidence="1">The sequence shown here is derived from an EMBL/GenBank/DDBJ whole genome shotgun (WGS) entry which is preliminary data.</text>
</comment>
<dbReference type="RefSeq" id="WP_161785261.1">
    <property type="nucleotide sequence ID" value="NZ_JMQC01000008.1"/>
</dbReference>
<sequence length="48" mass="5890">MENNILKISLCVIFHKEHNYMSKIKKENMGKNENCLVYILFWQRFLLD</sequence>
<dbReference type="PATRIC" id="fig|1405.8.peg.5081"/>
<proteinExistence type="predicted"/>
<protein>
    <submittedName>
        <fullName evidence="1">Uncharacterized protein</fullName>
    </submittedName>
</protein>
<dbReference type="Proteomes" id="UP000029389">
    <property type="component" value="Unassembled WGS sequence"/>
</dbReference>
<name>A0A090YZ76_9BACI</name>